<dbReference type="GO" id="GO:0005886">
    <property type="term" value="C:plasma membrane"/>
    <property type="evidence" value="ECO:0007669"/>
    <property type="project" value="TreeGrafter"/>
</dbReference>
<dbReference type="InterPro" id="IPR011006">
    <property type="entry name" value="CheY-like_superfamily"/>
</dbReference>
<dbReference type="PROSITE" id="PS50112">
    <property type="entry name" value="PAS"/>
    <property type="match status" value="1"/>
</dbReference>
<feature type="transmembrane region" description="Helical" evidence="12">
    <location>
        <begin position="21"/>
        <end position="39"/>
    </location>
</feature>
<comment type="similarity">
    <text evidence="2">In the N-terminal section; belongs to the phytochrome family.</text>
</comment>
<evidence type="ECO:0000259" key="13">
    <source>
        <dbReference type="PROSITE" id="PS50109"/>
    </source>
</evidence>
<dbReference type="GO" id="GO:0009927">
    <property type="term" value="F:histidine phosphotransfer kinase activity"/>
    <property type="evidence" value="ECO:0007669"/>
    <property type="project" value="TreeGrafter"/>
</dbReference>
<dbReference type="InterPro" id="IPR035965">
    <property type="entry name" value="PAS-like_dom_sf"/>
</dbReference>
<dbReference type="PROSITE" id="PS50110">
    <property type="entry name" value="RESPONSE_REGULATORY"/>
    <property type="match status" value="2"/>
</dbReference>
<keyword evidence="5 11" id="KW-0597">Phosphoprotein</keyword>
<dbReference type="EMBL" id="CZAL01000002">
    <property type="protein sequence ID" value="CUO76502.1"/>
    <property type="molecule type" value="Genomic_DNA"/>
</dbReference>
<feature type="domain" description="PAS" evidence="15">
    <location>
        <begin position="333"/>
        <end position="406"/>
    </location>
</feature>
<keyword evidence="12" id="KW-0472">Membrane</keyword>
<comment type="function">
    <text evidence="9">May play the central regulatory role in sporulation. It may be an element of the effector pathway responsible for the activation of sporulation genes in response to nutritional stress. Spo0A may act in concert with spo0H (a sigma factor) to control the expression of some genes that are critical to the sporulation process.</text>
</comment>
<feature type="transmembrane region" description="Helical" evidence="12">
    <location>
        <begin position="294"/>
        <end position="316"/>
    </location>
</feature>
<dbReference type="InterPro" id="IPR005467">
    <property type="entry name" value="His_kinase_dom"/>
</dbReference>
<dbReference type="SMART" id="SM00387">
    <property type="entry name" value="HATPase_c"/>
    <property type="match status" value="1"/>
</dbReference>
<dbReference type="PRINTS" id="PR00344">
    <property type="entry name" value="BCTRLSENSOR"/>
</dbReference>
<evidence type="ECO:0000256" key="1">
    <source>
        <dbReference type="ARBA" id="ARBA00000085"/>
    </source>
</evidence>
<dbReference type="InterPro" id="IPR036890">
    <property type="entry name" value="HATPase_C_sf"/>
</dbReference>
<evidence type="ECO:0000259" key="14">
    <source>
        <dbReference type="PROSITE" id="PS50110"/>
    </source>
</evidence>
<dbReference type="FunFam" id="3.30.565.10:FF:000010">
    <property type="entry name" value="Sensor histidine kinase RcsC"/>
    <property type="match status" value="1"/>
</dbReference>
<feature type="modified residue" description="4-aspartylphosphate" evidence="11">
    <location>
        <position position="772"/>
    </location>
</feature>
<evidence type="ECO:0000256" key="3">
    <source>
        <dbReference type="ARBA" id="ARBA00012438"/>
    </source>
</evidence>
<dbReference type="CDD" id="cd16922">
    <property type="entry name" value="HATPase_EvgS-ArcB-TorS-like"/>
    <property type="match status" value="1"/>
</dbReference>
<evidence type="ECO:0000256" key="6">
    <source>
        <dbReference type="ARBA" id="ARBA00022679"/>
    </source>
</evidence>
<dbReference type="InterPro" id="IPR001789">
    <property type="entry name" value="Sig_transdc_resp-reg_receiver"/>
</dbReference>
<feature type="domain" description="Response regulatory" evidence="14">
    <location>
        <begin position="860"/>
        <end position="981"/>
    </location>
</feature>
<sequence length="982" mass="111424">MDVKNYNRNRKKPVRKKGLRIVAFLLLFIGVVLAVFRYYKFMSKSIYEESVSHLTEVLHQSDQMLRELTNKNLTYLHIWGENLQNISGEDEIRDYIKKAQEDAGFLEFFFLSSDGDYKMATGETGYLGLQENIEEDIRQGNDVIANAAVPGKSQLLVFATPKAHGIYQGFEYDAIAIAYENSDIVDVLDISAFDGNAQSFIIHPDGRVVIDHSSELWGNVYNFFGFLSRHSDMSEKEINVLLEKFKAGRTDAMLLNLDGRNYYLVYEKSDIQDWMFLGLVQADIVNASMNNLQFTTMLLVGAVVLCIAAFFISLIIQKNRKNLRRKDVEIRYRDELFQKLSMNVDDVFLMLDAQTYQTDYVSPNAEKLLGITVEQIRKDIRVLRKLHPADSEDSQKNHLKEIPVHEQQEWDCEFIHRKTGERRWFHNIAMGSEVNGEKKYILVMSDRTSDRKMNQALSEAVHAAETANRAKSIFLSNMSHDIRTPMNAIIGFTTLAASNIDDKKRVQDYLGKILSSSKHLLSLINDILDMSRIESGKIHLEETEVCLSDVLHDLKTIISGQIHAKQLELYMDAMDVTNEDVYCDKLRLNQILLNLLSNAVKFTPAGGTVSVRLRQYPGKAKGSELYEFRVKDNGIGMSQEFVQKIFSPFERERTSTVSRTQGTGLGMAITKNIVDMMGGTIEVQTEQDKGTEFIVRLPFRTQPEHHRIEKISELEGLKALVVDDDFNTCDSVTKMLVKVGMRSEWTVSGKEAVLRARQSMELGDAFHAYIIDWRLPDMNGIEVTRQIRSLDDNTPIIILTAYDWSDIETEARTAGVTAFCAKPLFMSDIRETLMAAIGQKQAQAEDKILPAADLDFRGRRILLVEDNELNSEIAVEILKEYGFLVDTAENGAEAVEKIKNSTPGDYDLVLMDVQMPVMNGYEATRQIRALTDPALSGITILAITANAFDEDRKKVLECGMDGFLSKPIIIEELIDTLQKNLD</sequence>
<name>A0A174HNH5_9FIRM</name>
<reference evidence="16 17" key="1">
    <citation type="submission" date="2015-09" db="EMBL/GenBank/DDBJ databases">
        <authorList>
            <consortium name="Pathogen Informatics"/>
        </authorList>
    </citation>
    <scope>NUCLEOTIDE SEQUENCE [LARGE SCALE GENOMIC DNA]</scope>
    <source>
        <strain evidence="16 17">2789STDY5834885</strain>
    </source>
</reference>
<keyword evidence="7 16" id="KW-0418">Kinase</keyword>
<feature type="modified residue" description="4-aspartylphosphate" evidence="11">
    <location>
        <position position="912"/>
    </location>
</feature>
<evidence type="ECO:0000256" key="8">
    <source>
        <dbReference type="ARBA" id="ARBA00023012"/>
    </source>
</evidence>
<evidence type="ECO:0000256" key="4">
    <source>
        <dbReference type="ARBA" id="ARBA00018672"/>
    </source>
</evidence>
<keyword evidence="12" id="KW-1133">Transmembrane helix</keyword>
<evidence type="ECO:0000256" key="7">
    <source>
        <dbReference type="ARBA" id="ARBA00022777"/>
    </source>
</evidence>
<proteinExistence type="inferred from homology"/>
<evidence type="ECO:0000256" key="2">
    <source>
        <dbReference type="ARBA" id="ARBA00006402"/>
    </source>
</evidence>
<keyword evidence="8" id="KW-0902">Two-component regulatory system</keyword>
<evidence type="ECO:0000256" key="12">
    <source>
        <dbReference type="SAM" id="Phobius"/>
    </source>
</evidence>
<dbReference type="Pfam" id="PF02518">
    <property type="entry name" value="HATPase_c"/>
    <property type="match status" value="1"/>
</dbReference>
<dbReference type="PROSITE" id="PS50109">
    <property type="entry name" value="HIS_KIN"/>
    <property type="match status" value="1"/>
</dbReference>
<evidence type="ECO:0000256" key="11">
    <source>
        <dbReference type="PROSITE-ProRule" id="PRU00169"/>
    </source>
</evidence>
<dbReference type="CDD" id="cd00082">
    <property type="entry name" value="HisKA"/>
    <property type="match status" value="1"/>
</dbReference>
<dbReference type="Proteomes" id="UP000095709">
    <property type="component" value="Unassembled WGS sequence"/>
</dbReference>
<evidence type="ECO:0000313" key="16">
    <source>
        <dbReference type="EMBL" id="CUO76502.1"/>
    </source>
</evidence>
<dbReference type="InterPro" id="IPR004358">
    <property type="entry name" value="Sig_transdc_His_kin-like_C"/>
</dbReference>
<feature type="domain" description="Response regulatory" evidence="14">
    <location>
        <begin position="718"/>
        <end position="837"/>
    </location>
</feature>
<dbReference type="RefSeq" id="WP_055265265.1">
    <property type="nucleotide sequence ID" value="NZ_CZAL01000002.1"/>
</dbReference>
<gene>
    <name evidence="16" type="primary">rcsC</name>
    <name evidence="16" type="ORF">ERS852498_00415</name>
</gene>
<dbReference type="Pfam" id="PF00072">
    <property type="entry name" value="Response_reg"/>
    <property type="match status" value="2"/>
</dbReference>
<dbReference type="SMART" id="SM00388">
    <property type="entry name" value="HisKA"/>
    <property type="match status" value="1"/>
</dbReference>
<dbReference type="EC" id="2.7.13.3" evidence="3"/>
<protein>
    <recommendedName>
        <fullName evidence="10">Circadian input-output histidine kinase CikA</fullName>
        <ecNumber evidence="3">2.7.13.3</ecNumber>
    </recommendedName>
    <alternativeName>
        <fullName evidence="4">Stage 0 sporulation protein A homolog</fullName>
    </alternativeName>
</protein>
<evidence type="ECO:0000313" key="17">
    <source>
        <dbReference type="Proteomes" id="UP000095709"/>
    </source>
</evidence>
<dbReference type="AlphaFoldDB" id="A0A174HNH5"/>
<dbReference type="PANTHER" id="PTHR43047:SF72">
    <property type="entry name" value="OSMOSENSING HISTIDINE PROTEIN KINASE SLN1"/>
    <property type="match status" value="1"/>
</dbReference>
<dbReference type="Gene3D" id="3.40.50.2300">
    <property type="match status" value="2"/>
</dbReference>
<comment type="catalytic activity">
    <reaction evidence="1">
        <text>ATP + protein L-histidine = ADP + protein N-phospho-L-histidine.</text>
        <dbReference type="EC" id="2.7.13.3"/>
    </reaction>
</comment>
<dbReference type="SUPFAM" id="SSF55785">
    <property type="entry name" value="PYP-like sensor domain (PAS domain)"/>
    <property type="match status" value="1"/>
</dbReference>
<dbReference type="PANTHER" id="PTHR43047">
    <property type="entry name" value="TWO-COMPONENT HISTIDINE PROTEIN KINASE"/>
    <property type="match status" value="1"/>
</dbReference>
<organism evidence="16 17">
    <name type="scientific">Fusicatenibacter saccharivorans</name>
    <dbReference type="NCBI Taxonomy" id="1150298"/>
    <lineage>
        <taxon>Bacteria</taxon>
        <taxon>Bacillati</taxon>
        <taxon>Bacillota</taxon>
        <taxon>Clostridia</taxon>
        <taxon>Lachnospirales</taxon>
        <taxon>Lachnospiraceae</taxon>
        <taxon>Fusicatenibacter</taxon>
    </lineage>
</organism>
<accession>A0A174HNH5</accession>
<dbReference type="CDD" id="cd17546">
    <property type="entry name" value="REC_hyHK_CKI1_RcsC-like"/>
    <property type="match status" value="2"/>
</dbReference>
<dbReference type="SMART" id="SM00448">
    <property type="entry name" value="REC"/>
    <property type="match status" value="2"/>
</dbReference>
<dbReference type="SUPFAM" id="SSF52172">
    <property type="entry name" value="CheY-like"/>
    <property type="match status" value="2"/>
</dbReference>
<keyword evidence="12" id="KW-0812">Transmembrane</keyword>
<dbReference type="Gene3D" id="3.30.565.10">
    <property type="entry name" value="Histidine kinase-like ATPase, C-terminal domain"/>
    <property type="match status" value="1"/>
</dbReference>
<dbReference type="InterPro" id="IPR003594">
    <property type="entry name" value="HATPase_dom"/>
</dbReference>
<dbReference type="Gene3D" id="1.10.287.130">
    <property type="match status" value="1"/>
</dbReference>
<dbReference type="SUPFAM" id="SSF47384">
    <property type="entry name" value="Homodimeric domain of signal transducing histidine kinase"/>
    <property type="match status" value="1"/>
</dbReference>
<dbReference type="GO" id="GO:0000155">
    <property type="term" value="F:phosphorelay sensor kinase activity"/>
    <property type="evidence" value="ECO:0007669"/>
    <property type="project" value="InterPro"/>
</dbReference>
<dbReference type="Pfam" id="PF00512">
    <property type="entry name" value="HisKA"/>
    <property type="match status" value="1"/>
</dbReference>
<dbReference type="Gene3D" id="3.30.450.20">
    <property type="entry name" value="PAS domain"/>
    <property type="match status" value="2"/>
</dbReference>
<evidence type="ECO:0000256" key="5">
    <source>
        <dbReference type="ARBA" id="ARBA00022553"/>
    </source>
</evidence>
<dbReference type="InterPro" id="IPR000014">
    <property type="entry name" value="PAS"/>
</dbReference>
<dbReference type="InterPro" id="IPR003661">
    <property type="entry name" value="HisK_dim/P_dom"/>
</dbReference>
<evidence type="ECO:0000256" key="10">
    <source>
        <dbReference type="ARBA" id="ARBA00074306"/>
    </source>
</evidence>
<dbReference type="InterPro" id="IPR036097">
    <property type="entry name" value="HisK_dim/P_sf"/>
</dbReference>
<dbReference type="CDD" id="cd00130">
    <property type="entry name" value="PAS"/>
    <property type="match status" value="1"/>
</dbReference>
<dbReference type="SUPFAM" id="SSF55874">
    <property type="entry name" value="ATPase domain of HSP90 chaperone/DNA topoisomerase II/histidine kinase"/>
    <property type="match status" value="1"/>
</dbReference>
<evidence type="ECO:0000256" key="9">
    <source>
        <dbReference type="ARBA" id="ARBA00024867"/>
    </source>
</evidence>
<keyword evidence="6 16" id="KW-0808">Transferase</keyword>
<evidence type="ECO:0000259" key="15">
    <source>
        <dbReference type="PROSITE" id="PS50112"/>
    </source>
</evidence>
<feature type="domain" description="Histidine kinase" evidence="13">
    <location>
        <begin position="477"/>
        <end position="701"/>
    </location>
</feature>